<sequence length="552" mass="61284">MRCGLWLATVVMVLAVTSAVRMREVLSAFVEDLARLQRWRAVVLVYCAGDLEVLYLGSRMSTSVYVRILSGDDIRSQLPQEVPSTPVVVLPSCAGLMTVIKPALLFQARQSGLLTKTFSWWILVMETGYEAEQMSNATCTRFSHLQAGVDSDVNIVSFWSSLTEEGTEVRGTVSEAFKLQTNTLSCTNLNAHWHYSTRRKGGWKNFAQPPSYMDKLLMRSRDIAGVTLRVGVLVAKPDYEFDCRTERDAQGHIVAVHGYSAHILHMLMELVHFNDCRQNNDSSISAPDSPQPAHVGIQSRWFAHHSRCVHPNLHWFAVVGFSKEPQGASCKTVFITGYMASYLLYTWFAAGVTSLLAVQGQHTHLQLSDVAQMGTDFSASWDGLLPDFFMNSPDAAAQTLYSTQLRRERNKVHALDQLFQQLRGDNTVGMASEHPLKYFMSTRLFADEACQLTLSPVAGTRHLKAWAVPRDSPYAGILNYWLLRLHETGLAQRSLRQSVAAPTSCNSGSGYSSAGIGHVMSALGILGCGAVAAIMLLIAEFAWHYHQHAKQY</sequence>
<dbReference type="SUPFAM" id="SSF53850">
    <property type="entry name" value="Periplasmic binding protein-like II"/>
    <property type="match status" value="1"/>
</dbReference>
<keyword evidence="1" id="KW-0812">Transmembrane</keyword>
<comment type="caution">
    <text evidence="3">The sequence shown here is derived from an EMBL/GenBank/DDBJ whole genome shotgun (WGS) entry which is preliminary data.</text>
</comment>
<feature type="chain" id="PRO_5027089125" description="Ionotropic glutamate receptor C-terminal domain-containing protein" evidence="2">
    <location>
        <begin position="20"/>
        <end position="552"/>
    </location>
</feature>
<dbReference type="OrthoDB" id="8187729at2759"/>
<protein>
    <recommendedName>
        <fullName evidence="5">Ionotropic glutamate receptor C-terminal domain-containing protein</fullName>
    </recommendedName>
</protein>
<keyword evidence="4" id="KW-1185">Reference proteome</keyword>
<evidence type="ECO:0008006" key="5">
    <source>
        <dbReference type="Google" id="ProtNLM"/>
    </source>
</evidence>
<evidence type="ECO:0000313" key="4">
    <source>
        <dbReference type="Proteomes" id="UP000502823"/>
    </source>
</evidence>
<dbReference type="InParanoid" id="A0A6L2PKV9"/>
<evidence type="ECO:0000256" key="1">
    <source>
        <dbReference type="SAM" id="Phobius"/>
    </source>
</evidence>
<feature type="transmembrane region" description="Helical" evidence="1">
    <location>
        <begin position="519"/>
        <end position="543"/>
    </location>
</feature>
<evidence type="ECO:0000313" key="3">
    <source>
        <dbReference type="EMBL" id="GFG33183.1"/>
    </source>
</evidence>
<proteinExistence type="predicted"/>
<name>A0A6L2PKV9_COPFO</name>
<dbReference type="EMBL" id="BLKM01000415">
    <property type="protein sequence ID" value="GFG33183.1"/>
    <property type="molecule type" value="Genomic_DNA"/>
</dbReference>
<dbReference type="Proteomes" id="UP000502823">
    <property type="component" value="Unassembled WGS sequence"/>
</dbReference>
<gene>
    <name evidence="3" type="ORF">Cfor_01144</name>
</gene>
<feature type="signal peptide" evidence="2">
    <location>
        <begin position="1"/>
        <end position="19"/>
    </location>
</feature>
<accession>A0A6L2PKV9</accession>
<keyword evidence="1" id="KW-0472">Membrane</keyword>
<organism evidence="3 4">
    <name type="scientific">Coptotermes formosanus</name>
    <name type="common">Formosan subterranean termite</name>
    <dbReference type="NCBI Taxonomy" id="36987"/>
    <lineage>
        <taxon>Eukaryota</taxon>
        <taxon>Metazoa</taxon>
        <taxon>Ecdysozoa</taxon>
        <taxon>Arthropoda</taxon>
        <taxon>Hexapoda</taxon>
        <taxon>Insecta</taxon>
        <taxon>Pterygota</taxon>
        <taxon>Neoptera</taxon>
        <taxon>Polyneoptera</taxon>
        <taxon>Dictyoptera</taxon>
        <taxon>Blattodea</taxon>
        <taxon>Blattoidea</taxon>
        <taxon>Termitoidae</taxon>
        <taxon>Rhinotermitidae</taxon>
        <taxon>Coptotermes</taxon>
    </lineage>
</organism>
<dbReference type="AlphaFoldDB" id="A0A6L2PKV9"/>
<evidence type="ECO:0000256" key="2">
    <source>
        <dbReference type="SAM" id="SignalP"/>
    </source>
</evidence>
<reference evidence="4" key="1">
    <citation type="submission" date="2020-01" db="EMBL/GenBank/DDBJ databases">
        <title>Draft genome sequence of the Termite Coptotermes fromosanus.</title>
        <authorList>
            <person name="Itakura S."/>
            <person name="Yosikawa Y."/>
            <person name="Umezawa K."/>
        </authorList>
    </citation>
    <scope>NUCLEOTIDE SEQUENCE [LARGE SCALE GENOMIC DNA]</scope>
</reference>
<keyword evidence="1" id="KW-1133">Transmembrane helix</keyword>
<keyword evidence="2" id="KW-0732">Signal</keyword>